<dbReference type="InterPro" id="IPR001296">
    <property type="entry name" value="Glyco_trans_1"/>
</dbReference>
<evidence type="ECO:0000313" key="7">
    <source>
        <dbReference type="Proteomes" id="UP000242763"/>
    </source>
</evidence>
<evidence type="ECO:0000256" key="1">
    <source>
        <dbReference type="ARBA" id="ARBA00022676"/>
    </source>
</evidence>
<dbReference type="SUPFAM" id="SSF53756">
    <property type="entry name" value="UDP-Glycosyltransferase/glycogen phosphorylase"/>
    <property type="match status" value="1"/>
</dbReference>
<dbReference type="InterPro" id="IPR028098">
    <property type="entry name" value="Glyco_trans_4-like_N"/>
</dbReference>
<evidence type="ECO:0000259" key="5">
    <source>
        <dbReference type="Pfam" id="PF13439"/>
    </source>
</evidence>
<dbReference type="STRING" id="1121003.SAMN03080618_00986"/>
<dbReference type="CDD" id="cd03811">
    <property type="entry name" value="GT4_GT28_WabH-like"/>
    <property type="match status" value="1"/>
</dbReference>
<dbReference type="RefSeq" id="WP_091519308.1">
    <property type="nucleotide sequence ID" value="NZ_FORF01000004.1"/>
</dbReference>
<dbReference type="PANTHER" id="PTHR12526:SF510">
    <property type="entry name" value="D-INOSITOL 3-PHOSPHATE GLYCOSYLTRANSFERASE"/>
    <property type="match status" value="1"/>
</dbReference>
<feature type="region of interest" description="Disordered" evidence="3">
    <location>
        <begin position="382"/>
        <end position="401"/>
    </location>
</feature>
<accession>A0A1I3JTD5</accession>
<evidence type="ECO:0000256" key="2">
    <source>
        <dbReference type="ARBA" id="ARBA00022679"/>
    </source>
</evidence>
<organism evidence="6 7">
    <name type="scientific">Aquamicrobium aerolatum DSM 21857</name>
    <dbReference type="NCBI Taxonomy" id="1121003"/>
    <lineage>
        <taxon>Bacteria</taxon>
        <taxon>Pseudomonadati</taxon>
        <taxon>Pseudomonadota</taxon>
        <taxon>Alphaproteobacteria</taxon>
        <taxon>Hyphomicrobiales</taxon>
        <taxon>Phyllobacteriaceae</taxon>
        <taxon>Aerobium</taxon>
    </lineage>
</organism>
<gene>
    <name evidence="6" type="ORF">SAMN03080618_00986</name>
</gene>
<dbReference type="OrthoDB" id="9781738at2"/>
<dbReference type="Pfam" id="PF13439">
    <property type="entry name" value="Glyco_transf_4"/>
    <property type="match status" value="1"/>
</dbReference>
<feature type="domain" description="Glycosyl transferase family 1" evidence="4">
    <location>
        <begin position="189"/>
        <end position="345"/>
    </location>
</feature>
<dbReference type="AlphaFoldDB" id="A0A1I3JTD5"/>
<dbReference type="EMBL" id="FORF01000004">
    <property type="protein sequence ID" value="SFI63350.1"/>
    <property type="molecule type" value="Genomic_DNA"/>
</dbReference>
<feature type="domain" description="Glycosyltransferase subfamily 4-like N-terminal" evidence="5">
    <location>
        <begin position="20"/>
        <end position="179"/>
    </location>
</feature>
<evidence type="ECO:0000313" key="6">
    <source>
        <dbReference type="EMBL" id="SFI63350.1"/>
    </source>
</evidence>
<keyword evidence="1" id="KW-0328">Glycosyltransferase</keyword>
<feature type="compositionally biased region" description="Basic and acidic residues" evidence="3">
    <location>
        <begin position="388"/>
        <end position="401"/>
    </location>
</feature>
<dbReference type="PANTHER" id="PTHR12526">
    <property type="entry name" value="GLYCOSYLTRANSFERASE"/>
    <property type="match status" value="1"/>
</dbReference>
<reference evidence="7" key="1">
    <citation type="submission" date="2016-10" db="EMBL/GenBank/DDBJ databases">
        <authorList>
            <person name="Varghese N."/>
            <person name="Submissions S."/>
        </authorList>
    </citation>
    <scope>NUCLEOTIDE SEQUENCE [LARGE SCALE GENOMIC DNA]</scope>
    <source>
        <strain evidence="7">DSM 21857</strain>
    </source>
</reference>
<dbReference type="Pfam" id="PF00534">
    <property type="entry name" value="Glycos_transf_1"/>
    <property type="match status" value="1"/>
</dbReference>
<protein>
    <submittedName>
        <fullName evidence="6">N-acetylgalactosamine-N,N'-diacetylbacillosaminyl-diphospho-undecaprenol 4-alpha-N-acetylgalactosaminyltransferase</fullName>
    </submittedName>
</protein>
<evidence type="ECO:0000259" key="4">
    <source>
        <dbReference type="Pfam" id="PF00534"/>
    </source>
</evidence>
<dbReference type="Proteomes" id="UP000242763">
    <property type="component" value="Unassembled WGS sequence"/>
</dbReference>
<dbReference type="GO" id="GO:0016757">
    <property type="term" value="F:glycosyltransferase activity"/>
    <property type="evidence" value="ECO:0007669"/>
    <property type="project" value="UniProtKB-KW"/>
</dbReference>
<sequence>MSLSDTRPRVVFLINSLTGGGAERIMARLITHSMAHSHHYEMHLVLLDKAPEAYSVPDWIAVHRLGTAGSMAASLGVALRCLRALEPDICLSFLTRANLVNVICARLLGYKALISERVSPSSHHRRGAGAKLARILTRYIYPKADVVICPSAGVAADLIDNFGVPPPKVTTIPNPTDREALHRAATQPAQFPTSRPYFVAMGRLVENKNFALLLQAFARSTPEYDLVLIGDGPLRDQLRLLAHRLGLAHRVHFTGFLENPFPLILRARAFISSSDAEGFPNALAEAMMLGIPVIATNCRSGPAELLGEEPALEVSALYGARHGLLVPVGDVAALAKALTMMSSDGFRDVQAVRAAEGAARYQMQPAIDAYWQVMQVSLPQRMSPQSENRCRKAKPQDRETL</sequence>
<evidence type="ECO:0000256" key="3">
    <source>
        <dbReference type="SAM" id="MobiDB-lite"/>
    </source>
</evidence>
<name>A0A1I3JTD5_9HYPH</name>
<proteinExistence type="predicted"/>
<dbReference type="Gene3D" id="3.40.50.2000">
    <property type="entry name" value="Glycogen Phosphorylase B"/>
    <property type="match status" value="2"/>
</dbReference>
<keyword evidence="7" id="KW-1185">Reference proteome</keyword>
<keyword evidence="2 6" id="KW-0808">Transferase</keyword>